<evidence type="ECO:0000256" key="3">
    <source>
        <dbReference type="ARBA" id="ARBA00022553"/>
    </source>
</evidence>
<gene>
    <name evidence="8" type="ORF">ICL16_01240</name>
</gene>
<dbReference type="InterPro" id="IPR003661">
    <property type="entry name" value="HisK_dim/P_dom"/>
</dbReference>
<dbReference type="Gene3D" id="3.30.450.40">
    <property type="match status" value="2"/>
</dbReference>
<evidence type="ECO:0000256" key="5">
    <source>
        <dbReference type="ARBA" id="ARBA00023012"/>
    </source>
</evidence>
<comment type="caution">
    <text evidence="8">The sequence shown here is derived from an EMBL/GenBank/DDBJ whole genome shotgun (WGS) entry which is preliminary data.</text>
</comment>
<evidence type="ECO:0000256" key="6">
    <source>
        <dbReference type="SAM" id="Coils"/>
    </source>
</evidence>
<dbReference type="EMBL" id="JACXAE010000009">
    <property type="protein sequence ID" value="MBD2770782.1"/>
    <property type="molecule type" value="Genomic_DNA"/>
</dbReference>
<evidence type="ECO:0000256" key="1">
    <source>
        <dbReference type="ARBA" id="ARBA00000085"/>
    </source>
</evidence>
<sequence length="702" mass="78705">MNDVLFTLTKSKTLTQGDLNSALDEITFAAANTLKVERVSVWLYNSDRSKIHCLKLYEKSLNRYTSGMQLKAVSYPAYFKALETQRTIAAHDAYTDPRTSEFAVEYLPALGVTSLLDAPIWQEGEMVGVICHEHTGTIRQWTLAEQNFAGCIADLISLALEASERQKAQTTLAKRERYLATLVEVQRLLLAEHSDGNCYAQIIEQLGLASGASRVYLFENYYFPNRDFLSSQSYLWYAQDIYALANPAEKFTLASVLPRWAEVLGKGEIIASIVAELPESEREILSRQKTLSILVLPLKVNNQFWGFIGFDNCVEARLWEALEIDLLGAAVAAISLHLERALAQQHLAQAKEELEIRVERRTKALKKANQQLLVEIAERTAAQRAQAHLYAQAQEAAAVAQQHSQKLQQALEELTKAQSLIVQSEKMSSLGQLVAGVAHEINNPISFISGNLAHANQYILELLDILHLYQEYYPEPAPTIQQLSDHIDLDFLLMDVPKLLTSMQVGAQRISQIVISLRNFARLDEADLKSVNLHEGIDNTLLILQHRLKFGDRHREIQIIKDYGNLPAVECYPGKLNQVFMNIINNAIDALTNREWQIKNEKISNSPYPMPTIWIRTEVSPPRHVRVRIADNGVGMSEDIKARVFDPFFTTKPVGSGTGLGLSISYQIVVEHQGVLSCTSEPGQGTEFCIEIPICQTSSCSR</sequence>
<dbReference type="AlphaFoldDB" id="A0A8J6XIE4"/>
<feature type="domain" description="Histidine kinase" evidence="7">
    <location>
        <begin position="436"/>
        <end position="696"/>
    </location>
</feature>
<evidence type="ECO:0000313" key="9">
    <source>
        <dbReference type="Proteomes" id="UP000629098"/>
    </source>
</evidence>
<dbReference type="Pfam" id="PF02518">
    <property type="entry name" value="HATPase_c"/>
    <property type="match status" value="1"/>
</dbReference>
<accession>A0A8J6XIE4</accession>
<keyword evidence="4" id="KW-0808">Transferase</keyword>
<dbReference type="Pfam" id="PF01590">
    <property type="entry name" value="GAF"/>
    <property type="match status" value="1"/>
</dbReference>
<dbReference type="SUPFAM" id="SSF55874">
    <property type="entry name" value="ATPase domain of HSP90 chaperone/DNA topoisomerase II/histidine kinase"/>
    <property type="match status" value="1"/>
</dbReference>
<dbReference type="InterPro" id="IPR003594">
    <property type="entry name" value="HATPase_dom"/>
</dbReference>
<dbReference type="SUPFAM" id="SSF55781">
    <property type="entry name" value="GAF domain-like"/>
    <property type="match status" value="2"/>
</dbReference>
<dbReference type="CDD" id="cd00082">
    <property type="entry name" value="HisKA"/>
    <property type="match status" value="1"/>
</dbReference>
<organism evidence="8 9">
    <name type="scientific">Iningainema tapete BLCC-T55</name>
    <dbReference type="NCBI Taxonomy" id="2748662"/>
    <lineage>
        <taxon>Bacteria</taxon>
        <taxon>Bacillati</taxon>
        <taxon>Cyanobacteriota</taxon>
        <taxon>Cyanophyceae</taxon>
        <taxon>Nostocales</taxon>
        <taxon>Scytonemataceae</taxon>
        <taxon>Iningainema tapete</taxon>
    </lineage>
</organism>
<evidence type="ECO:0000259" key="7">
    <source>
        <dbReference type="PROSITE" id="PS50109"/>
    </source>
</evidence>
<evidence type="ECO:0000313" key="8">
    <source>
        <dbReference type="EMBL" id="MBD2770782.1"/>
    </source>
</evidence>
<name>A0A8J6XIE4_9CYAN</name>
<dbReference type="SUPFAM" id="SSF47384">
    <property type="entry name" value="Homodimeric domain of signal transducing histidine kinase"/>
    <property type="match status" value="1"/>
</dbReference>
<dbReference type="PRINTS" id="PR00344">
    <property type="entry name" value="BCTRLSENSOR"/>
</dbReference>
<proteinExistence type="predicted"/>
<dbReference type="InterPro" id="IPR004358">
    <property type="entry name" value="Sig_transdc_His_kin-like_C"/>
</dbReference>
<dbReference type="SMART" id="SM00387">
    <property type="entry name" value="HATPase_c"/>
    <property type="match status" value="1"/>
</dbReference>
<evidence type="ECO:0000256" key="2">
    <source>
        <dbReference type="ARBA" id="ARBA00012438"/>
    </source>
</evidence>
<dbReference type="InterPro" id="IPR029016">
    <property type="entry name" value="GAF-like_dom_sf"/>
</dbReference>
<dbReference type="InterPro" id="IPR036890">
    <property type="entry name" value="HATPase_C_sf"/>
</dbReference>
<dbReference type="PANTHER" id="PTHR43065">
    <property type="entry name" value="SENSOR HISTIDINE KINASE"/>
    <property type="match status" value="1"/>
</dbReference>
<comment type="catalytic activity">
    <reaction evidence="1">
        <text>ATP + protein L-histidine = ADP + protein N-phospho-L-histidine.</text>
        <dbReference type="EC" id="2.7.13.3"/>
    </reaction>
</comment>
<keyword evidence="9" id="KW-1185">Reference proteome</keyword>
<dbReference type="RefSeq" id="WP_190825074.1">
    <property type="nucleotide sequence ID" value="NZ_CAWPPI010000009.1"/>
</dbReference>
<protein>
    <recommendedName>
        <fullName evidence="2">histidine kinase</fullName>
        <ecNumber evidence="2">2.7.13.3</ecNumber>
    </recommendedName>
</protein>
<keyword evidence="4" id="KW-0418">Kinase</keyword>
<dbReference type="GO" id="GO:0000155">
    <property type="term" value="F:phosphorelay sensor kinase activity"/>
    <property type="evidence" value="ECO:0007669"/>
    <property type="project" value="InterPro"/>
</dbReference>
<keyword evidence="5" id="KW-0902">Two-component regulatory system</keyword>
<keyword evidence="6" id="KW-0175">Coiled coil</keyword>
<dbReference type="InterPro" id="IPR005467">
    <property type="entry name" value="His_kinase_dom"/>
</dbReference>
<dbReference type="Gene3D" id="3.30.565.10">
    <property type="entry name" value="Histidine kinase-like ATPase, C-terminal domain"/>
    <property type="match status" value="1"/>
</dbReference>
<dbReference type="PROSITE" id="PS50109">
    <property type="entry name" value="HIS_KIN"/>
    <property type="match status" value="1"/>
</dbReference>
<reference evidence="8" key="1">
    <citation type="submission" date="2020-09" db="EMBL/GenBank/DDBJ databases">
        <title>Iningainema tapete sp. nov. (Scytonemataceae, Cyanobacteria) from greenhouses in central Florida (USA) produces two types of nodularin with biosynthetic potential for microcystin-LR and anabaenopeptins.</title>
        <authorList>
            <person name="Berthold D.E."/>
            <person name="Lefler F.W."/>
            <person name="Huang I.-S."/>
            <person name="Abdulla H."/>
            <person name="Zimba P.V."/>
            <person name="Laughinghouse H.D. IV."/>
        </authorList>
    </citation>
    <scope>NUCLEOTIDE SEQUENCE</scope>
    <source>
        <strain evidence="8">BLCCT55</strain>
    </source>
</reference>
<dbReference type="InterPro" id="IPR003018">
    <property type="entry name" value="GAF"/>
</dbReference>
<feature type="coiled-coil region" evidence="6">
    <location>
        <begin position="351"/>
        <end position="427"/>
    </location>
</feature>
<dbReference type="EC" id="2.7.13.3" evidence="2"/>
<dbReference type="InterPro" id="IPR036097">
    <property type="entry name" value="HisK_dim/P_sf"/>
</dbReference>
<dbReference type="Gene3D" id="1.10.287.130">
    <property type="match status" value="1"/>
</dbReference>
<dbReference type="SMART" id="SM00065">
    <property type="entry name" value="GAF"/>
    <property type="match status" value="2"/>
</dbReference>
<dbReference type="PANTHER" id="PTHR43065:SF50">
    <property type="entry name" value="HISTIDINE KINASE"/>
    <property type="match status" value="1"/>
</dbReference>
<evidence type="ECO:0000256" key="4">
    <source>
        <dbReference type="ARBA" id="ARBA00022777"/>
    </source>
</evidence>
<keyword evidence="3" id="KW-0597">Phosphoprotein</keyword>
<dbReference type="Proteomes" id="UP000629098">
    <property type="component" value="Unassembled WGS sequence"/>
</dbReference>